<feature type="transmembrane region" description="Helical" evidence="10">
    <location>
        <begin position="499"/>
        <end position="518"/>
    </location>
</feature>
<evidence type="ECO:0000256" key="9">
    <source>
        <dbReference type="RuleBase" id="RU362091"/>
    </source>
</evidence>
<evidence type="ECO:0000313" key="12">
    <source>
        <dbReference type="Proteomes" id="UP001596455"/>
    </source>
</evidence>
<comment type="caution">
    <text evidence="11">The sequence shown here is derived from an EMBL/GenBank/DDBJ whole genome shotgun (WGS) entry which is preliminary data.</text>
</comment>
<evidence type="ECO:0000256" key="10">
    <source>
        <dbReference type="SAM" id="Phobius"/>
    </source>
</evidence>
<keyword evidence="4" id="KW-1003">Cell membrane</keyword>
<dbReference type="InterPro" id="IPR050277">
    <property type="entry name" value="Sodium:Solute_Symporter"/>
</dbReference>
<sequence>MNLASVVALAVVGAIVVGVALATRPRGTSTLDFYLAGRRVGVLTNAWAICGDYFSAASFLGVAAAVYVSGLDGAWYAVGFAAGFVPLLLFVAAPLRRFGEFSIPDFLARRLGSERVRLVAVAVVQLVILSYLIPQSVGAGITWQLLVGQGILGLRPYETGVLISTAVVAVVVVLGGMRGTTWNQAVQFLVLLAALVWLAAVVIGEGFRYGDAIDSLGAEPLANPTEEDGRWRLEPERSQIDPDAPATFGEPGSRYGALGQFALVVTLALGTAGLPHVLNRYFTSPTGKAARVTTVWVLGLAGTFYALAVMLGTAARALVPGAVDEHPWLAGLTVDGVLRVPEHALPVLGRIYGGDAGLGVIAAGALVAVMSTIAGLLLASAATWGHDVYERHINPRATQRQAVQAGRTATVVAAGAAAVLALVIHPDAFTTSMPSMVATMVTWAFAVAGSAFTPVFILAIWWRGTTAAGAEAGMVTGAVLAVVMFTTGNAVEPWVLEEVLVTPTVVAAPVAAAVTVLVSRRTAAPPDVDEAFVRMHGTAADRRAERLARLTVGERGRRGRRFFGMRGPRARR</sequence>
<evidence type="ECO:0000256" key="2">
    <source>
        <dbReference type="ARBA" id="ARBA00006434"/>
    </source>
</evidence>
<protein>
    <submittedName>
        <fullName evidence="11">Cation acetate symporter</fullName>
    </submittedName>
</protein>
<feature type="transmembrane region" description="Helical" evidence="10">
    <location>
        <begin position="188"/>
        <end position="207"/>
    </location>
</feature>
<evidence type="ECO:0000256" key="5">
    <source>
        <dbReference type="ARBA" id="ARBA00022692"/>
    </source>
</evidence>
<evidence type="ECO:0000256" key="3">
    <source>
        <dbReference type="ARBA" id="ARBA00022448"/>
    </source>
</evidence>
<keyword evidence="8 10" id="KW-0472">Membrane</keyword>
<reference evidence="12" key="1">
    <citation type="journal article" date="2019" name="Int. J. Syst. Evol. Microbiol.">
        <title>The Global Catalogue of Microorganisms (GCM) 10K type strain sequencing project: providing services to taxonomists for standard genome sequencing and annotation.</title>
        <authorList>
            <consortium name="The Broad Institute Genomics Platform"/>
            <consortium name="The Broad Institute Genome Sequencing Center for Infectious Disease"/>
            <person name="Wu L."/>
            <person name="Ma J."/>
        </authorList>
    </citation>
    <scope>NUCLEOTIDE SEQUENCE [LARGE SCALE GENOMIC DNA]</scope>
    <source>
        <strain evidence="12">JCM 1490</strain>
    </source>
</reference>
<feature type="transmembrane region" description="Helical" evidence="10">
    <location>
        <begin position="436"/>
        <end position="461"/>
    </location>
</feature>
<dbReference type="InterPro" id="IPR001734">
    <property type="entry name" value="Na/solute_symporter"/>
</dbReference>
<feature type="transmembrane region" description="Helical" evidence="10">
    <location>
        <begin position="6"/>
        <end position="23"/>
    </location>
</feature>
<feature type="transmembrane region" description="Helical" evidence="10">
    <location>
        <begin position="468"/>
        <end position="487"/>
    </location>
</feature>
<proteinExistence type="inferred from homology"/>
<dbReference type="CDD" id="cd11480">
    <property type="entry name" value="SLC5sbd_u4"/>
    <property type="match status" value="1"/>
</dbReference>
<organism evidence="11 12">
    <name type="scientific">Georgenia alba</name>
    <dbReference type="NCBI Taxonomy" id="2233858"/>
    <lineage>
        <taxon>Bacteria</taxon>
        <taxon>Bacillati</taxon>
        <taxon>Actinomycetota</taxon>
        <taxon>Actinomycetes</taxon>
        <taxon>Micrococcales</taxon>
        <taxon>Bogoriellaceae</taxon>
        <taxon>Georgenia</taxon>
    </lineage>
</organism>
<gene>
    <name evidence="11" type="ORF">ACFQQL_12025</name>
</gene>
<keyword evidence="5 10" id="KW-0812">Transmembrane</keyword>
<evidence type="ECO:0000313" key="11">
    <source>
        <dbReference type="EMBL" id="MFC7405841.1"/>
    </source>
</evidence>
<keyword evidence="6" id="KW-0769">Symport</keyword>
<feature type="transmembrane region" description="Helical" evidence="10">
    <location>
        <begin position="44"/>
        <end position="68"/>
    </location>
</feature>
<feature type="transmembrane region" description="Helical" evidence="10">
    <location>
        <begin position="74"/>
        <end position="95"/>
    </location>
</feature>
<dbReference type="Gene3D" id="1.20.1730.10">
    <property type="entry name" value="Sodium/glucose cotransporter"/>
    <property type="match status" value="1"/>
</dbReference>
<feature type="transmembrane region" description="Helical" evidence="10">
    <location>
        <begin position="356"/>
        <end position="384"/>
    </location>
</feature>
<dbReference type="EMBL" id="JBHTCQ010000002">
    <property type="protein sequence ID" value="MFC7405841.1"/>
    <property type="molecule type" value="Genomic_DNA"/>
</dbReference>
<dbReference type="Proteomes" id="UP001596455">
    <property type="component" value="Unassembled WGS sequence"/>
</dbReference>
<dbReference type="Pfam" id="PF00474">
    <property type="entry name" value="SSF"/>
    <property type="match status" value="1"/>
</dbReference>
<feature type="transmembrane region" description="Helical" evidence="10">
    <location>
        <begin position="295"/>
        <end position="319"/>
    </location>
</feature>
<dbReference type="PROSITE" id="PS50283">
    <property type="entry name" value="NA_SOLUT_SYMP_3"/>
    <property type="match status" value="1"/>
</dbReference>
<name>A0ABW2Q9N9_9MICO</name>
<keyword evidence="12" id="KW-1185">Reference proteome</keyword>
<dbReference type="PANTHER" id="PTHR48086">
    <property type="entry name" value="SODIUM/PROLINE SYMPORTER-RELATED"/>
    <property type="match status" value="1"/>
</dbReference>
<keyword evidence="7 10" id="KW-1133">Transmembrane helix</keyword>
<evidence type="ECO:0000256" key="7">
    <source>
        <dbReference type="ARBA" id="ARBA00022989"/>
    </source>
</evidence>
<evidence type="ECO:0000256" key="8">
    <source>
        <dbReference type="ARBA" id="ARBA00023136"/>
    </source>
</evidence>
<feature type="transmembrane region" description="Helical" evidence="10">
    <location>
        <begin position="157"/>
        <end position="176"/>
    </location>
</feature>
<dbReference type="InterPro" id="IPR038377">
    <property type="entry name" value="Na/Glc_symporter_sf"/>
</dbReference>
<dbReference type="RefSeq" id="WP_382394643.1">
    <property type="nucleotide sequence ID" value="NZ_JBHTCQ010000002.1"/>
</dbReference>
<dbReference type="PANTHER" id="PTHR48086:SF6">
    <property type="entry name" value="CATION_ACETATE SYMPORTER ACTP"/>
    <property type="match status" value="1"/>
</dbReference>
<keyword evidence="3" id="KW-0813">Transport</keyword>
<accession>A0ABW2Q9N9</accession>
<evidence type="ECO:0000256" key="4">
    <source>
        <dbReference type="ARBA" id="ARBA00022475"/>
    </source>
</evidence>
<feature type="transmembrane region" description="Helical" evidence="10">
    <location>
        <begin position="255"/>
        <end position="274"/>
    </location>
</feature>
<comment type="similarity">
    <text evidence="2 9">Belongs to the sodium:solute symporter (SSF) (TC 2.A.21) family.</text>
</comment>
<evidence type="ECO:0000256" key="6">
    <source>
        <dbReference type="ARBA" id="ARBA00022847"/>
    </source>
</evidence>
<feature type="transmembrane region" description="Helical" evidence="10">
    <location>
        <begin position="405"/>
        <end position="424"/>
    </location>
</feature>
<evidence type="ECO:0000256" key="1">
    <source>
        <dbReference type="ARBA" id="ARBA00004651"/>
    </source>
</evidence>
<comment type="subcellular location">
    <subcellularLocation>
        <location evidence="1">Cell membrane</location>
        <topology evidence="1">Multi-pass membrane protein</topology>
    </subcellularLocation>
</comment>
<feature type="transmembrane region" description="Helical" evidence="10">
    <location>
        <begin position="116"/>
        <end position="137"/>
    </location>
</feature>